<dbReference type="Gene3D" id="3.40.50.300">
    <property type="entry name" value="P-loop containing nucleotide triphosphate hydrolases"/>
    <property type="match status" value="1"/>
</dbReference>
<keyword evidence="8" id="KW-1185">Reference proteome</keyword>
<evidence type="ECO:0000256" key="4">
    <source>
        <dbReference type="ARBA" id="ARBA00022840"/>
    </source>
</evidence>
<accession>A0A2M9CZS8</accession>
<dbReference type="InterPro" id="IPR003593">
    <property type="entry name" value="AAA+_ATPase"/>
</dbReference>
<dbReference type="EMBL" id="PGFE01000001">
    <property type="protein sequence ID" value="PJJ77409.1"/>
    <property type="molecule type" value="Genomic_DNA"/>
</dbReference>
<protein>
    <submittedName>
        <fullName evidence="7">ABC transporter family protein</fullName>
    </submittedName>
</protein>
<dbReference type="GO" id="GO:0005524">
    <property type="term" value="F:ATP binding"/>
    <property type="evidence" value="ECO:0007669"/>
    <property type="project" value="UniProtKB-KW"/>
</dbReference>
<gene>
    <name evidence="7" type="ORF">CLV28_0628</name>
</gene>
<keyword evidence="4" id="KW-0067">ATP-binding</keyword>
<dbReference type="SUPFAM" id="SSF52540">
    <property type="entry name" value="P-loop containing nucleoside triphosphate hydrolases"/>
    <property type="match status" value="1"/>
</dbReference>
<dbReference type="InterPro" id="IPR050319">
    <property type="entry name" value="ABC_transp_ATP-bind"/>
</dbReference>
<comment type="caution">
    <text evidence="7">The sequence shown here is derived from an EMBL/GenBank/DDBJ whole genome shotgun (WGS) entry which is preliminary data.</text>
</comment>
<evidence type="ECO:0000256" key="1">
    <source>
        <dbReference type="ARBA" id="ARBA00005417"/>
    </source>
</evidence>
<dbReference type="Pfam" id="PF00005">
    <property type="entry name" value="ABC_tran"/>
    <property type="match status" value="1"/>
</dbReference>
<dbReference type="PROSITE" id="PS50893">
    <property type="entry name" value="ABC_TRANSPORTER_2"/>
    <property type="match status" value="1"/>
</dbReference>
<keyword evidence="2" id="KW-0813">Transport</keyword>
<dbReference type="SMART" id="SM00382">
    <property type="entry name" value="AAA"/>
    <property type="match status" value="1"/>
</dbReference>
<evidence type="ECO:0000256" key="3">
    <source>
        <dbReference type="ARBA" id="ARBA00022741"/>
    </source>
</evidence>
<sequence length="279" mass="29629">MERRGAHGPATDGRQSMAKEPTPLRARDLWAGHVGRDVVRGVDLELVPGAAPVGIAGESGSGKTTIVQALLGTIKPSRGNVSWGGQTVSRIGRVGATKKQFKAHVRAVRQYGIEGADGVDPHKSVEKAVARALADARKAGRSSSRSAVELLELVGLADRHLDRVMRTLSGGEKQRLALAFALATRPEVLLLDEPFTALDPNTRAEVVGRLRAIVESEGIALLVVSHDLELLERLCPTVHILADGVFVQSGPLRDVLAQPAHPAVKDLADAAPLAVQRWS</sequence>
<dbReference type="InterPro" id="IPR003439">
    <property type="entry name" value="ABC_transporter-like_ATP-bd"/>
</dbReference>
<reference evidence="7 8" key="1">
    <citation type="submission" date="2017-11" db="EMBL/GenBank/DDBJ databases">
        <title>Genomic Encyclopedia of Archaeal and Bacterial Type Strains, Phase II (KMG-II): From Individual Species to Whole Genera.</title>
        <authorList>
            <person name="Goeker M."/>
        </authorList>
    </citation>
    <scope>NUCLEOTIDE SEQUENCE [LARGE SCALE GENOMIC DNA]</scope>
    <source>
        <strain evidence="7 8">DSM 25478</strain>
    </source>
</reference>
<evidence type="ECO:0000256" key="2">
    <source>
        <dbReference type="ARBA" id="ARBA00022448"/>
    </source>
</evidence>
<dbReference type="AlphaFoldDB" id="A0A2M9CZS8"/>
<dbReference type="PANTHER" id="PTHR43776:SF7">
    <property type="entry name" value="D,D-DIPEPTIDE TRANSPORT ATP-BINDING PROTEIN DDPF-RELATED"/>
    <property type="match status" value="1"/>
</dbReference>
<organism evidence="7 8">
    <name type="scientific">Sediminihabitans luteus</name>
    <dbReference type="NCBI Taxonomy" id="1138585"/>
    <lineage>
        <taxon>Bacteria</taxon>
        <taxon>Bacillati</taxon>
        <taxon>Actinomycetota</taxon>
        <taxon>Actinomycetes</taxon>
        <taxon>Micrococcales</taxon>
        <taxon>Cellulomonadaceae</taxon>
        <taxon>Sediminihabitans</taxon>
    </lineage>
</organism>
<dbReference type="PANTHER" id="PTHR43776">
    <property type="entry name" value="TRANSPORT ATP-BINDING PROTEIN"/>
    <property type="match status" value="1"/>
</dbReference>
<dbReference type="Proteomes" id="UP000231693">
    <property type="component" value="Unassembled WGS sequence"/>
</dbReference>
<keyword evidence="3" id="KW-0547">Nucleotide-binding</keyword>
<dbReference type="GO" id="GO:0016887">
    <property type="term" value="F:ATP hydrolysis activity"/>
    <property type="evidence" value="ECO:0007669"/>
    <property type="project" value="InterPro"/>
</dbReference>
<dbReference type="GO" id="GO:0055085">
    <property type="term" value="P:transmembrane transport"/>
    <property type="evidence" value="ECO:0007669"/>
    <property type="project" value="UniProtKB-ARBA"/>
</dbReference>
<feature type="domain" description="ABC transporter" evidence="6">
    <location>
        <begin position="24"/>
        <end position="268"/>
    </location>
</feature>
<name>A0A2M9CZS8_9CELL</name>
<evidence type="ECO:0000313" key="8">
    <source>
        <dbReference type="Proteomes" id="UP000231693"/>
    </source>
</evidence>
<feature type="region of interest" description="Disordered" evidence="5">
    <location>
        <begin position="1"/>
        <end position="24"/>
    </location>
</feature>
<evidence type="ECO:0000313" key="7">
    <source>
        <dbReference type="EMBL" id="PJJ77409.1"/>
    </source>
</evidence>
<evidence type="ECO:0000259" key="6">
    <source>
        <dbReference type="PROSITE" id="PS50893"/>
    </source>
</evidence>
<comment type="similarity">
    <text evidence="1">Belongs to the ABC transporter superfamily.</text>
</comment>
<evidence type="ECO:0000256" key="5">
    <source>
        <dbReference type="SAM" id="MobiDB-lite"/>
    </source>
</evidence>
<proteinExistence type="inferred from homology"/>
<dbReference type="InterPro" id="IPR027417">
    <property type="entry name" value="P-loop_NTPase"/>
</dbReference>